<comment type="caution">
    <text evidence="2">The sequence shown here is derived from an EMBL/GenBank/DDBJ whole genome shotgun (WGS) entry which is preliminary data.</text>
</comment>
<gene>
    <name evidence="2" type="ORF">ACFSRY_02970</name>
</gene>
<dbReference type="CDD" id="cd11669">
    <property type="entry name" value="TTHB210-like"/>
    <property type="match status" value="1"/>
</dbReference>
<dbReference type="PROSITE" id="PS51257">
    <property type="entry name" value="PROKAR_LIPOPROTEIN"/>
    <property type="match status" value="1"/>
</dbReference>
<feature type="chain" id="PRO_5046833825" description="DUF5602 domain-containing protein" evidence="1">
    <location>
        <begin position="23"/>
        <end position="279"/>
    </location>
</feature>
<keyword evidence="3" id="KW-1185">Reference proteome</keyword>
<accession>A0ABW5IHE0</accession>
<reference evidence="3" key="1">
    <citation type="journal article" date="2019" name="Int. J. Syst. Evol. Microbiol.">
        <title>The Global Catalogue of Microorganisms (GCM) 10K type strain sequencing project: providing services to taxonomists for standard genome sequencing and annotation.</title>
        <authorList>
            <consortium name="The Broad Institute Genomics Platform"/>
            <consortium name="The Broad Institute Genome Sequencing Center for Infectious Disease"/>
            <person name="Wu L."/>
            <person name="Ma J."/>
        </authorList>
    </citation>
    <scope>NUCLEOTIDE SEQUENCE [LARGE SCALE GENOMIC DNA]</scope>
    <source>
        <strain evidence="3">KCTC 42498</strain>
    </source>
</reference>
<dbReference type="EMBL" id="JBHULU010000003">
    <property type="protein sequence ID" value="MFD2512820.1"/>
    <property type="molecule type" value="Genomic_DNA"/>
</dbReference>
<proteinExistence type="predicted"/>
<evidence type="ECO:0000313" key="2">
    <source>
        <dbReference type="EMBL" id="MFD2512820.1"/>
    </source>
</evidence>
<feature type="signal peptide" evidence="1">
    <location>
        <begin position="1"/>
        <end position="22"/>
    </location>
</feature>
<keyword evidence="1" id="KW-0732">Signal</keyword>
<evidence type="ECO:0000256" key="1">
    <source>
        <dbReference type="SAM" id="SignalP"/>
    </source>
</evidence>
<dbReference type="Proteomes" id="UP001597544">
    <property type="component" value="Unassembled WGS sequence"/>
</dbReference>
<organism evidence="2 3">
    <name type="scientific">Pontibacter locisalis</name>
    <dbReference type="NCBI Taxonomy" id="1719035"/>
    <lineage>
        <taxon>Bacteria</taxon>
        <taxon>Pseudomonadati</taxon>
        <taxon>Bacteroidota</taxon>
        <taxon>Cytophagia</taxon>
        <taxon>Cytophagales</taxon>
        <taxon>Hymenobacteraceae</taxon>
        <taxon>Pontibacter</taxon>
    </lineage>
</organism>
<dbReference type="InterPro" id="IPR033786">
    <property type="entry name" value="TTHB210-like"/>
</dbReference>
<sequence>MKHSYKTRLALCLLIIITGVFTGCDKQEDIVPDQLKALSVGEAKARKTTIYYGPATPVGKGTARTWVETNEKGEPLAVGVNLSDKAAATLPHEVTVYMLQMPKNIKSVLYNFVMLDWNPAGHAPDHFYASPHFDFHFYMAEEGDVLNIPSGLHAHTPEFEANYVPADHVTGAGLANMGEAIPAMGVHWIDALSPELHGKAFTKTFIYGSYNNKVTFHEPMITLAYLQELILNEPVVTPVPQPKHVQMSGYHPQTYTIEHDGKQSAYKVSLSDLVYRKAQ</sequence>
<protein>
    <recommendedName>
        <fullName evidence="4">DUF5602 domain-containing protein</fullName>
    </recommendedName>
</protein>
<name>A0ABW5IHE0_9BACT</name>
<evidence type="ECO:0008006" key="4">
    <source>
        <dbReference type="Google" id="ProtNLM"/>
    </source>
</evidence>
<evidence type="ECO:0000313" key="3">
    <source>
        <dbReference type="Proteomes" id="UP001597544"/>
    </source>
</evidence>
<dbReference type="RefSeq" id="WP_377503282.1">
    <property type="nucleotide sequence ID" value="NZ_JBHULU010000003.1"/>
</dbReference>